<keyword evidence="3" id="KW-1185">Reference proteome</keyword>
<accession>A0A1H1LCH0</accession>
<organism evidence="2 3">
    <name type="scientific">Christiangramia echinicola</name>
    <dbReference type="NCBI Taxonomy" id="279359"/>
    <lineage>
        <taxon>Bacteria</taxon>
        <taxon>Pseudomonadati</taxon>
        <taxon>Bacteroidota</taxon>
        <taxon>Flavobacteriia</taxon>
        <taxon>Flavobacteriales</taxon>
        <taxon>Flavobacteriaceae</taxon>
        <taxon>Christiangramia</taxon>
    </lineage>
</organism>
<dbReference type="AlphaFoldDB" id="A0A1H1LCH0"/>
<gene>
    <name evidence="2" type="ORF">SAMN04488552_0708</name>
</gene>
<sequence>MIKNIQEHHNAEEIEIIRLQNEIKQWKSELNFVSHEIGFYIDIFYMYLNKKKYKSHVEAEYLLDQFSNLRQTNSTILKSCETFHPKLEEMNECEDVQCDHAYISAHLLLRSKKEKHISDLQRLKYTAFTNLKNGIEKS</sequence>
<evidence type="ECO:0000313" key="3">
    <source>
        <dbReference type="Proteomes" id="UP000198858"/>
    </source>
</evidence>
<dbReference type="STRING" id="1250231.SAMN04488552_0708"/>
<protein>
    <submittedName>
        <fullName evidence="2">Uncharacterized protein</fullName>
    </submittedName>
</protein>
<proteinExistence type="predicted"/>
<reference evidence="2 3" key="1">
    <citation type="submission" date="2016-10" db="EMBL/GenBank/DDBJ databases">
        <authorList>
            <person name="Varghese N."/>
            <person name="Submissions S."/>
        </authorList>
    </citation>
    <scope>NUCLEOTIDE SEQUENCE [LARGE SCALE GENOMIC DNA]</scope>
    <source>
        <strain evidence="2 3">Mar_2010_102</strain>
    </source>
</reference>
<evidence type="ECO:0000313" key="2">
    <source>
        <dbReference type="EMBL" id="SDR72254.1"/>
    </source>
</evidence>
<keyword evidence="1" id="KW-0175">Coiled coil</keyword>
<dbReference type="EMBL" id="LT629745">
    <property type="protein sequence ID" value="SDR72254.1"/>
    <property type="molecule type" value="Genomic_DNA"/>
</dbReference>
<dbReference type="RefSeq" id="WP_089661321.1">
    <property type="nucleotide sequence ID" value="NZ_LT629745.1"/>
</dbReference>
<feature type="coiled-coil region" evidence="1">
    <location>
        <begin position="2"/>
        <end position="36"/>
    </location>
</feature>
<name>A0A1H1LCH0_9FLAO</name>
<evidence type="ECO:0000256" key="1">
    <source>
        <dbReference type="SAM" id="Coils"/>
    </source>
</evidence>
<dbReference type="Proteomes" id="UP000198858">
    <property type="component" value="Chromosome I"/>
</dbReference>